<dbReference type="FunFam" id="1.10.3730.10:FF:000001">
    <property type="entry name" value="Pyrroline-5-carboxylate reductase"/>
    <property type="match status" value="1"/>
</dbReference>
<evidence type="ECO:0000313" key="9">
    <source>
        <dbReference type="EMBL" id="MDG4946770.1"/>
    </source>
</evidence>
<evidence type="ECO:0000259" key="8">
    <source>
        <dbReference type="Pfam" id="PF14748"/>
    </source>
</evidence>
<comment type="similarity">
    <text evidence="1 4">Belongs to the pyrroline-5-carboxylate reductase family.</text>
</comment>
<keyword evidence="10" id="KW-1185">Reference proteome</keyword>
<keyword evidence="4" id="KW-0641">Proline biosynthesis</keyword>
<dbReference type="PIRSF" id="PIRSF000193">
    <property type="entry name" value="Pyrrol-5-carb_rd"/>
    <property type="match status" value="1"/>
</dbReference>
<accession>A0A9X4RW97</accession>
<dbReference type="Proteomes" id="UP001152599">
    <property type="component" value="Unassembled WGS sequence"/>
</dbReference>
<sequence>MQKLAVLGAGNMGIALIEGLLKSDFIKAENIYATRNRLDRLSSLKDLGVNVSNDNRKAVQDSNFIIIAVKPHLVSSILNEIKQDLTEEHTLISIATGVSLDEISNIVGADVKTYRAMPNTASSVGEGMTCIATLDENSDNKQKVKIIFDQFGESIYIEEKMMDAATVIGACGIAYSLRFMRAMMQGAIEIGFDSRTASKIVSQMVKGSAEILIKSGNHPEEEIDKVTTPMGCTITGLNEMEHQGFSSSLIKGIVASHIKINK</sequence>
<dbReference type="InterPro" id="IPR008927">
    <property type="entry name" value="6-PGluconate_DH-like_C_sf"/>
</dbReference>
<dbReference type="Gene3D" id="1.10.3730.10">
    <property type="entry name" value="ProC C-terminal domain-like"/>
    <property type="match status" value="1"/>
</dbReference>
<organism evidence="9 10">
    <name type="scientific">Profundicola chukchiensis</name>
    <dbReference type="NCBI Taxonomy" id="2961959"/>
    <lineage>
        <taxon>Bacteria</taxon>
        <taxon>Pseudomonadati</taxon>
        <taxon>Bacteroidota</taxon>
        <taxon>Flavobacteriia</taxon>
        <taxon>Flavobacteriales</taxon>
        <taxon>Weeksellaceae</taxon>
        <taxon>Profundicola</taxon>
    </lineage>
</organism>
<comment type="function">
    <text evidence="4">Catalyzes the reduction of 1-pyrroline-5-carboxylate (PCA) to L-proline.</text>
</comment>
<keyword evidence="2 4" id="KW-0521">NADP</keyword>
<dbReference type="InterPro" id="IPR036291">
    <property type="entry name" value="NAD(P)-bd_dom_sf"/>
</dbReference>
<comment type="subcellular location">
    <subcellularLocation>
        <location evidence="4">Cytoplasm</location>
    </subcellularLocation>
</comment>
<dbReference type="PANTHER" id="PTHR11645">
    <property type="entry name" value="PYRROLINE-5-CARBOXYLATE REDUCTASE"/>
    <property type="match status" value="1"/>
</dbReference>
<dbReference type="GO" id="GO:0004735">
    <property type="term" value="F:pyrroline-5-carboxylate reductase activity"/>
    <property type="evidence" value="ECO:0007669"/>
    <property type="project" value="UniProtKB-UniRule"/>
</dbReference>
<comment type="catalytic activity">
    <reaction evidence="4">
        <text>L-proline + NADP(+) = (S)-1-pyrroline-5-carboxylate + NADPH + 2 H(+)</text>
        <dbReference type="Rhea" id="RHEA:14109"/>
        <dbReference type="ChEBI" id="CHEBI:15378"/>
        <dbReference type="ChEBI" id="CHEBI:17388"/>
        <dbReference type="ChEBI" id="CHEBI:57783"/>
        <dbReference type="ChEBI" id="CHEBI:58349"/>
        <dbReference type="ChEBI" id="CHEBI:60039"/>
        <dbReference type="EC" id="1.5.1.2"/>
    </reaction>
</comment>
<dbReference type="InterPro" id="IPR000304">
    <property type="entry name" value="Pyrroline-COOH_reductase"/>
</dbReference>
<dbReference type="GO" id="GO:0055129">
    <property type="term" value="P:L-proline biosynthetic process"/>
    <property type="evidence" value="ECO:0007669"/>
    <property type="project" value="UniProtKB-UniRule"/>
</dbReference>
<feature type="domain" description="Pyrroline-5-carboxylate reductase dimerisation" evidence="8">
    <location>
        <begin position="159"/>
        <end position="257"/>
    </location>
</feature>
<evidence type="ECO:0000256" key="5">
    <source>
        <dbReference type="NCBIfam" id="TIGR00112"/>
    </source>
</evidence>
<keyword evidence="3 4" id="KW-0560">Oxidoreductase</keyword>
<dbReference type="AlphaFoldDB" id="A0A9X4RW97"/>
<feature type="binding site" evidence="6">
    <location>
        <position position="55"/>
    </location>
    <ligand>
        <name>NADPH</name>
        <dbReference type="ChEBI" id="CHEBI:57783"/>
    </ligand>
</feature>
<feature type="binding site" evidence="6">
    <location>
        <begin position="68"/>
        <end position="71"/>
    </location>
    <ligand>
        <name>NADP(+)</name>
        <dbReference type="ChEBI" id="CHEBI:58349"/>
    </ligand>
</feature>
<keyword evidence="4" id="KW-0963">Cytoplasm</keyword>
<evidence type="ECO:0000256" key="3">
    <source>
        <dbReference type="ARBA" id="ARBA00023002"/>
    </source>
</evidence>
<evidence type="ECO:0000256" key="1">
    <source>
        <dbReference type="ARBA" id="ARBA00005525"/>
    </source>
</evidence>
<comment type="catalytic activity">
    <reaction evidence="4">
        <text>L-proline + NAD(+) = (S)-1-pyrroline-5-carboxylate + NADH + 2 H(+)</text>
        <dbReference type="Rhea" id="RHEA:14105"/>
        <dbReference type="ChEBI" id="CHEBI:15378"/>
        <dbReference type="ChEBI" id="CHEBI:17388"/>
        <dbReference type="ChEBI" id="CHEBI:57540"/>
        <dbReference type="ChEBI" id="CHEBI:57945"/>
        <dbReference type="ChEBI" id="CHEBI:60039"/>
        <dbReference type="EC" id="1.5.1.2"/>
    </reaction>
</comment>
<keyword evidence="4" id="KW-0028">Amino-acid biosynthesis</keyword>
<evidence type="ECO:0000256" key="6">
    <source>
        <dbReference type="PIRSR" id="PIRSR000193-1"/>
    </source>
</evidence>
<dbReference type="NCBIfam" id="TIGR00112">
    <property type="entry name" value="proC"/>
    <property type="match status" value="1"/>
</dbReference>
<comment type="caution">
    <text evidence="9">The sequence shown here is derived from an EMBL/GenBank/DDBJ whole genome shotgun (WGS) entry which is preliminary data.</text>
</comment>
<dbReference type="Pfam" id="PF14748">
    <property type="entry name" value="P5CR_dimer"/>
    <property type="match status" value="1"/>
</dbReference>
<evidence type="ECO:0000259" key="7">
    <source>
        <dbReference type="Pfam" id="PF03807"/>
    </source>
</evidence>
<dbReference type="HAMAP" id="MF_01925">
    <property type="entry name" value="P5C_reductase"/>
    <property type="match status" value="1"/>
</dbReference>
<name>A0A9X4RW97_9FLAO</name>
<dbReference type="SUPFAM" id="SSF51735">
    <property type="entry name" value="NAD(P)-binding Rossmann-fold domains"/>
    <property type="match status" value="1"/>
</dbReference>
<dbReference type="InterPro" id="IPR028939">
    <property type="entry name" value="P5C_Rdtase_cat_N"/>
</dbReference>
<evidence type="ECO:0000313" key="10">
    <source>
        <dbReference type="Proteomes" id="UP001152599"/>
    </source>
</evidence>
<dbReference type="SUPFAM" id="SSF48179">
    <property type="entry name" value="6-phosphogluconate dehydrogenase C-terminal domain-like"/>
    <property type="match status" value="1"/>
</dbReference>
<dbReference type="GO" id="GO:0005737">
    <property type="term" value="C:cytoplasm"/>
    <property type="evidence" value="ECO:0007669"/>
    <property type="project" value="UniProtKB-SubCell"/>
</dbReference>
<gene>
    <name evidence="4 9" type="primary">proC</name>
    <name evidence="9" type="ORF">NMK71_10100</name>
</gene>
<proteinExistence type="inferred from homology"/>
<dbReference type="PANTHER" id="PTHR11645:SF0">
    <property type="entry name" value="PYRROLINE-5-CARBOXYLATE REDUCTASE 3"/>
    <property type="match status" value="1"/>
</dbReference>
<dbReference type="EMBL" id="JANCMU010000006">
    <property type="protein sequence ID" value="MDG4946770.1"/>
    <property type="molecule type" value="Genomic_DNA"/>
</dbReference>
<comment type="pathway">
    <text evidence="4">Amino-acid biosynthesis; L-proline biosynthesis; L-proline from L-glutamate 5-semialdehyde: step 1/1.</text>
</comment>
<dbReference type="RefSeq" id="WP_304421095.1">
    <property type="nucleotide sequence ID" value="NZ_JANCMU010000006.1"/>
</dbReference>
<feature type="binding site" evidence="6">
    <location>
        <begin position="7"/>
        <end position="12"/>
    </location>
    <ligand>
        <name>NADP(+)</name>
        <dbReference type="ChEBI" id="CHEBI:58349"/>
    </ligand>
</feature>
<dbReference type="EC" id="1.5.1.2" evidence="4 5"/>
<evidence type="ECO:0000256" key="4">
    <source>
        <dbReference type="HAMAP-Rule" id="MF_01925"/>
    </source>
</evidence>
<feature type="domain" description="Pyrroline-5-carboxylate reductase catalytic N-terminal" evidence="7">
    <location>
        <begin position="3"/>
        <end position="96"/>
    </location>
</feature>
<dbReference type="InterPro" id="IPR029036">
    <property type="entry name" value="P5CR_dimer"/>
</dbReference>
<dbReference type="Pfam" id="PF03807">
    <property type="entry name" value="F420_oxidored"/>
    <property type="match status" value="1"/>
</dbReference>
<reference evidence="9" key="1">
    <citation type="submission" date="2022-07" db="EMBL/GenBank/DDBJ databases">
        <title>Description and genome-wide analysis of Profundicola chukchiensis gen. nov., sp. nov., marine bacteria isolated from bottom sediments of the Chukchi Sea.</title>
        <authorList>
            <person name="Romanenko L."/>
            <person name="Otstavnykh N."/>
            <person name="Kurilenko V."/>
            <person name="Eremeev V."/>
            <person name="Velansky P."/>
            <person name="Mikhailov V."/>
            <person name="Isaeva M."/>
        </authorList>
    </citation>
    <scope>NUCLEOTIDE SEQUENCE</scope>
    <source>
        <strain evidence="9">KMM 9713</strain>
    </source>
</reference>
<dbReference type="Gene3D" id="3.40.50.720">
    <property type="entry name" value="NAD(P)-binding Rossmann-like Domain"/>
    <property type="match status" value="1"/>
</dbReference>
<evidence type="ECO:0000256" key="2">
    <source>
        <dbReference type="ARBA" id="ARBA00022857"/>
    </source>
</evidence>
<protein>
    <recommendedName>
        <fullName evidence="4 5">Pyrroline-5-carboxylate reductase</fullName>
        <shortName evidence="4">P5C reductase</shortName>
        <shortName evidence="4">P5CR</shortName>
        <ecNumber evidence="4 5">1.5.1.2</ecNumber>
    </recommendedName>
    <alternativeName>
        <fullName evidence="4">PCA reductase</fullName>
    </alternativeName>
</protein>